<evidence type="ECO:0000313" key="2">
    <source>
        <dbReference type="EMBL" id="UQW80696.1"/>
    </source>
</evidence>
<organism evidence="2 3">
    <name type="scientific">Staphylococcus edaphicus</name>
    <dbReference type="NCBI Taxonomy" id="1955013"/>
    <lineage>
        <taxon>Bacteria</taxon>
        <taxon>Bacillati</taxon>
        <taxon>Bacillota</taxon>
        <taxon>Bacilli</taxon>
        <taxon>Bacillales</taxon>
        <taxon>Staphylococcaceae</taxon>
        <taxon>Staphylococcus</taxon>
    </lineage>
</organism>
<evidence type="ECO:0000256" key="1">
    <source>
        <dbReference type="SAM" id="Phobius"/>
    </source>
</evidence>
<dbReference type="Proteomes" id="UP001056588">
    <property type="component" value="Chromosome"/>
</dbReference>
<keyword evidence="1" id="KW-0812">Transmembrane</keyword>
<feature type="transmembrane region" description="Helical" evidence="1">
    <location>
        <begin position="142"/>
        <end position="161"/>
    </location>
</feature>
<reference evidence="2" key="1">
    <citation type="submission" date="2022-03" db="EMBL/GenBank/DDBJ databases">
        <title>Complete Genome Sequence of Staphylococcus edaphicus strain CCM 8731.</title>
        <authorList>
            <person name="Rimmer C.O."/>
            <person name="Thomas J.C."/>
        </authorList>
    </citation>
    <scope>NUCLEOTIDE SEQUENCE</scope>
    <source>
        <strain evidence="2">CCM 8731</strain>
    </source>
</reference>
<keyword evidence="1" id="KW-0472">Membrane</keyword>
<evidence type="ECO:0000313" key="3">
    <source>
        <dbReference type="Proteomes" id="UP001056588"/>
    </source>
</evidence>
<protein>
    <recommendedName>
        <fullName evidence="4">DUF443 domain-containing protein</fullName>
    </recommendedName>
</protein>
<gene>
    <name evidence="2" type="ORF">MNY58_08840</name>
</gene>
<feature type="transmembrane region" description="Helical" evidence="1">
    <location>
        <begin position="85"/>
        <end position="103"/>
    </location>
</feature>
<dbReference type="RefSeq" id="WP_249740089.1">
    <property type="nucleotide sequence ID" value="NZ_CP093217.1"/>
</dbReference>
<proteinExistence type="predicted"/>
<evidence type="ECO:0008006" key="4">
    <source>
        <dbReference type="Google" id="ProtNLM"/>
    </source>
</evidence>
<keyword evidence="3" id="KW-1185">Reference proteome</keyword>
<accession>A0ABY4QBB5</accession>
<keyword evidence="1" id="KW-1133">Transmembrane helix</keyword>
<dbReference type="EMBL" id="CP093217">
    <property type="protein sequence ID" value="UQW80696.1"/>
    <property type="molecule type" value="Genomic_DNA"/>
</dbReference>
<feature type="transmembrane region" description="Helical" evidence="1">
    <location>
        <begin position="167"/>
        <end position="186"/>
    </location>
</feature>
<feature type="transmembrane region" description="Helical" evidence="1">
    <location>
        <begin position="55"/>
        <end position="73"/>
    </location>
</feature>
<name>A0ABY4QBB5_9STAP</name>
<sequence>MIKHTKATSNKYYNLKNKEKIILNSDQNQYSSINSTKENTNILEKIQKPYRYSKWTMFLICILLFVLNVSVLFNSIVNSKSTLPIDYIAISLTTITLINGNLIPKLYNYFVNVSKEQYYNTFKDYEETELIKIKLWESEIQLFSYMTIFFSSFPFLYFVIGSYVSQFLTQTMTFLALLFLIIWFFYKFKKAKFNFLMSILHFSKRNK</sequence>